<evidence type="ECO:0000259" key="1">
    <source>
        <dbReference type="PROSITE" id="PS51112"/>
    </source>
</evidence>
<feature type="domain" description="AMMECR1" evidence="1">
    <location>
        <begin position="284"/>
        <end position="453"/>
    </location>
</feature>
<dbReference type="InterPro" id="IPR036071">
    <property type="entry name" value="AMMECR1_dom_sf"/>
</dbReference>
<dbReference type="InterPro" id="IPR002733">
    <property type="entry name" value="AMMECR1_domain"/>
</dbReference>
<dbReference type="PANTHER" id="PTHR13016">
    <property type="entry name" value="AMMECR1 HOMOLOG"/>
    <property type="match status" value="1"/>
</dbReference>
<dbReference type="AlphaFoldDB" id="A0A2S0M5M7"/>
<dbReference type="InterPro" id="IPR004183">
    <property type="entry name" value="Xdiol_dOase_suB"/>
</dbReference>
<dbReference type="Pfam" id="PF01871">
    <property type="entry name" value="AMMECR1"/>
    <property type="match status" value="1"/>
</dbReference>
<accession>A0A2S0M5M7</accession>
<proteinExistence type="predicted"/>
<dbReference type="InterPro" id="IPR027485">
    <property type="entry name" value="AMMECR1_N"/>
</dbReference>
<dbReference type="OrthoDB" id="159752at2"/>
<dbReference type="Gene3D" id="3.30.700.20">
    <property type="entry name" value="Hypothetical protein ph0010, domain 1"/>
    <property type="match status" value="1"/>
</dbReference>
<organism evidence="2 3">
    <name type="scientific">Megasphaera elsdenii</name>
    <dbReference type="NCBI Taxonomy" id="907"/>
    <lineage>
        <taxon>Bacteria</taxon>
        <taxon>Bacillati</taxon>
        <taxon>Bacillota</taxon>
        <taxon>Negativicutes</taxon>
        <taxon>Veillonellales</taxon>
        <taxon>Veillonellaceae</taxon>
        <taxon>Megasphaera</taxon>
    </lineage>
</organism>
<name>A0A2S0M5M7_MEGEL</name>
<protein>
    <submittedName>
        <fullName evidence="2">TIGR00296 family protein</fullName>
    </submittedName>
</protein>
<dbReference type="InterPro" id="IPR027623">
    <property type="entry name" value="AmmeMemoSam_A"/>
</dbReference>
<dbReference type="PANTHER" id="PTHR13016:SF0">
    <property type="entry name" value="AMME SYNDROME CANDIDATE GENE 1 PROTEIN"/>
    <property type="match status" value="1"/>
</dbReference>
<dbReference type="PROSITE" id="PS51112">
    <property type="entry name" value="AMMECR1"/>
    <property type="match status" value="1"/>
</dbReference>
<dbReference type="NCBIfam" id="TIGR00296">
    <property type="entry name" value="TIGR00296 family protein"/>
    <property type="match status" value="1"/>
</dbReference>
<dbReference type="EMBL" id="CP027569">
    <property type="protein sequence ID" value="AVO26748.1"/>
    <property type="molecule type" value="Genomic_DNA"/>
</dbReference>
<dbReference type="CDD" id="cd07951">
    <property type="entry name" value="ED_3B_N_AMMECR1"/>
    <property type="match status" value="1"/>
</dbReference>
<dbReference type="InterPro" id="IPR023473">
    <property type="entry name" value="AMMECR1"/>
</dbReference>
<dbReference type="GO" id="GO:0008198">
    <property type="term" value="F:ferrous iron binding"/>
    <property type="evidence" value="ECO:0007669"/>
    <property type="project" value="InterPro"/>
</dbReference>
<sequence length="453" mass="49837">MEHACVAAGLFPHPPIMLPEIGGDELQKIASTVRAVQAAARLIVSQKPETLVIMSPHNYVFPDGATLLEAPRLYGNLDAFGYPELAMDVRTDMDLAEEIFEIAAPKTDIYRLDAAWSDRFGHPLYVDQGTFVPLYYLRQAGFTGQVVLMAPRFDDYDSMSLLGDLVVQAAARLGRRIAIVASGDLSHRLLPGSPNGYTPKGAVFDKTVMEALQKQDPAILKTLSRNLIDEAGMCGLPSVYFLFGALRHFRPVMPVYSYEGPFGVGYGVALYLPEGQEKRAEEPAVADIRVRLARESITYYLKHHSLMTVPKDLPEDLQDKAGAFVSLHKGSRLRGCIGTFLPMQMNIASEIIHNAVSAATRDPRFYPVSLDELKDIDISVDVLGQPEAVASPADLDPKKYGVIVMSHAQTGLLLPDLEGVDTVQQQIAIAKEKAGIPPQIRPDLYRFTVTRYK</sequence>
<dbReference type="RefSeq" id="WP_027894987.1">
    <property type="nucleotide sequence ID" value="NZ_CAMDYL010000017.1"/>
</dbReference>
<evidence type="ECO:0000313" key="3">
    <source>
        <dbReference type="Proteomes" id="UP000238358"/>
    </source>
</evidence>
<dbReference type="SUPFAM" id="SSF53213">
    <property type="entry name" value="LigB-like"/>
    <property type="match status" value="1"/>
</dbReference>
<dbReference type="Proteomes" id="UP000238358">
    <property type="component" value="Chromosome"/>
</dbReference>
<dbReference type="SUPFAM" id="SSF143447">
    <property type="entry name" value="AMMECR1-like"/>
    <property type="match status" value="1"/>
</dbReference>
<dbReference type="NCBIfam" id="TIGR04335">
    <property type="entry name" value="AmmeMemoSam_A"/>
    <property type="match status" value="1"/>
</dbReference>
<reference evidence="2 3" key="1">
    <citation type="journal article" date="2018" name="Genome Announc.">
        <title>Complete genomes of two Megasphaera elsdenii strains, NCIMB 702410 and ATCC 25940.</title>
        <authorList>
            <person name="Hatmaker E.A."/>
            <person name="O'Dell K."/>
            <person name="Riley L.A."/>
            <person name="Klingeman D.M."/>
            <person name="Guss A.M."/>
        </authorList>
    </citation>
    <scope>NUCLEOTIDE SEQUENCE [LARGE SCALE GENOMIC DNA]</scope>
    <source>
        <strain evidence="2 3">NCIMB702410</strain>
    </source>
</reference>
<dbReference type="Gene3D" id="3.40.830.10">
    <property type="entry name" value="LigB-like"/>
    <property type="match status" value="1"/>
</dbReference>
<dbReference type="GO" id="GO:0016702">
    <property type="term" value="F:oxidoreductase activity, acting on single donors with incorporation of molecular oxygen, incorporation of two atoms of oxygen"/>
    <property type="evidence" value="ECO:0007669"/>
    <property type="project" value="UniProtKB-ARBA"/>
</dbReference>
<dbReference type="Pfam" id="PF02900">
    <property type="entry name" value="LigB"/>
    <property type="match status" value="1"/>
</dbReference>
<gene>
    <name evidence="2" type="ORF">C6Y28_03485</name>
</gene>
<evidence type="ECO:0000313" key="2">
    <source>
        <dbReference type="EMBL" id="AVO26748.1"/>
    </source>
</evidence>